<feature type="transmembrane region" description="Helical" evidence="1">
    <location>
        <begin position="61"/>
        <end position="86"/>
    </location>
</feature>
<keyword evidence="1" id="KW-0812">Transmembrane</keyword>
<keyword evidence="3" id="KW-1185">Reference proteome</keyword>
<keyword evidence="1" id="KW-1133">Transmembrane helix</keyword>
<dbReference type="Proteomes" id="UP000887023">
    <property type="component" value="Chromosome"/>
</dbReference>
<protein>
    <submittedName>
        <fullName evidence="2">DUF4190 domain-containing protein</fullName>
    </submittedName>
</protein>
<proteinExistence type="predicted"/>
<reference evidence="2" key="1">
    <citation type="submission" date="2021-07" db="EMBL/GenBank/DDBJ databases">
        <title>Candidatus Kaistella beijingensis sp. nov. isolated from a municipal wastewater treatment plant is involved in sludge foaming.</title>
        <authorList>
            <person name="Song Y."/>
            <person name="Liu S.-J."/>
        </authorList>
    </citation>
    <scope>NUCLEOTIDE SEQUENCE</scope>
    <source>
        <strain evidence="2">DSM 43998</strain>
    </source>
</reference>
<organism evidence="2 3">
    <name type="scientific">Skermania pinensis</name>
    <dbReference type="NCBI Taxonomy" id="39122"/>
    <lineage>
        <taxon>Bacteria</taxon>
        <taxon>Bacillati</taxon>
        <taxon>Actinomycetota</taxon>
        <taxon>Actinomycetes</taxon>
        <taxon>Mycobacteriales</taxon>
        <taxon>Gordoniaceae</taxon>
        <taxon>Skermania</taxon>
    </lineage>
</organism>
<accession>A0ABX8SDZ9</accession>
<evidence type="ECO:0000256" key="1">
    <source>
        <dbReference type="SAM" id="Phobius"/>
    </source>
</evidence>
<evidence type="ECO:0000313" key="3">
    <source>
        <dbReference type="Proteomes" id="UP000887023"/>
    </source>
</evidence>
<keyword evidence="1" id="KW-0472">Membrane</keyword>
<evidence type="ECO:0000313" key="2">
    <source>
        <dbReference type="EMBL" id="QXQ16033.1"/>
    </source>
</evidence>
<name>A0ABX8SDZ9_9ACTN</name>
<gene>
    <name evidence="2" type="ORF">KV203_17710</name>
</gene>
<sequence>MRDVTLAGTVEHPRATTVLVLGVVGLLCCGLCGPIAWVLGRRTLNEIERSGGAYGGSSQVRIGYVLGIITTVFMVCAVLLWLLLILDSLH</sequence>
<dbReference type="EMBL" id="CP079105">
    <property type="protein sequence ID" value="QXQ16033.1"/>
    <property type="molecule type" value="Genomic_DNA"/>
</dbReference>
<feature type="transmembrane region" description="Helical" evidence="1">
    <location>
        <begin position="20"/>
        <end position="40"/>
    </location>
</feature>